<keyword evidence="2" id="KW-1185">Reference proteome</keyword>
<accession>A0ABW0VCP7</accession>
<comment type="caution">
    <text evidence="1">The sequence shown here is derived from an EMBL/GenBank/DDBJ whole genome shotgun (WGS) entry which is preliminary data.</text>
</comment>
<reference evidence="2" key="1">
    <citation type="journal article" date="2019" name="Int. J. Syst. Evol. Microbiol.">
        <title>The Global Catalogue of Microorganisms (GCM) 10K type strain sequencing project: providing services to taxonomists for standard genome sequencing and annotation.</title>
        <authorList>
            <consortium name="The Broad Institute Genomics Platform"/>
            <consortium name="The Broad Institute Genome Sequencing Center for Infectious Disease"/>
            <person name="Wu L."/>
            <person name="Ma J."/>
        </authorList>
    </citation>
    <scope>NUCLEOTIDE SEQUENCE [LARGE SCALE GENOMIC DNA]</scope>
    <source>
        <strain evidence="2">CGMCC 4.1622</strain>
    </source>
</reference>
<evidence type="ECO:0000313" key="2">
    <source>
        <dbReference type="Proteomes" id="UP001596066"/>
    </source>
</evidence>
<dbReference type="EMBL" id="JBHSOC010000035">
    <property type="protein sequence ID" value="MFC5643663.1"/>
    <property type="molecule type" value="Genomic_DNA"/>
</dbReference>
<sequence>MALDDRTAEAVGYLLRLTDGGTARRVRVRLGLDAERVAAATAGTAADNRFRAELQSAPASVRYWLLRADDPAVNAALYGLGLLPPGLARDVVQGVPFAPVERTFPDTDDRRVPLSPQLRVHPEDPRLGDGFTAAEILALLYRGQGTNGLRRARRAAREIRTAHWPEVARAHREDPLPGFARWALAERIDCPTQLRESFGSHAKFGHRLRAAGIVGELDDVVGHRAAVDALPLLGMVHRVQPRAVADSEAVLRPLVRTEIGGNTEAWAVLAQLLPDFVGTVAELVPLAAAIAGPADDPAPADDVPGESPAAPVEPAPAYLTRAEFDAAHLRTLPRRPPPVAQTPVPVVAPAAPPVVPKPFRRVLGAVRGLLAPSSGRHS</sequence>
<dbReference type="Proteomes" id="UP001596066">
    <property type="component" value="Unassembled WGS sequence"/>
</dbReference>
<dbReference type="RefSeq" id="WP_346145138.1">
    <property type="nucleotide sequence ID" value="NZ_BAAAUA010000020.1"/>
</dbReference>
<organism evidence="1 2">
    <name type="scientific">Kitasatospora cinereorecta</name>
    <dbReference type="NCBI Taxonomy" id="285560"/>
    <lineage>
        <taxon>Bacteria</taxon>
        <taxon>Bacillati</taxon>
        <taxon>Actinomycetota</taxon>
        <taxon>Actinomycetes</taxon>
        <taxon>Kitasatosporales</taxon>
        <taxon>Streptomycetaceae</taxon>
        <taxon>Kitasatospora</taxon>
    </lineage>
</organism>
<evidence type="ECO:0000313" key="1">
    <source>
        <dbReference type="EMBL" id="MFC5643663.1"/>
    </source>
</evidence>
<protein>
    <submittedName>
        <fullName evidence="1">Uncharacterized protein</fullName>
    </submittedName>
</protein>
<gene>
    <name evidence="1" type="ORF">ACFPZF_20165</name>
</gene>
<proteinExistence type="predicted"/>
<name>A0ABW0VCP7_9ACTN</name>